<dbReference type="AlphaFoldDB" id="A0A401S7E9"/>
<comment type="caution">
    <text evidence="10">The sequence shown here is derived from an EMBL/GenBank/DDBJ whole genome shotgun (WGS) entry which is preliminary data.</text>
</comment>
<evidence type="ECO:0000256" key="1">
    <source>
        <dbReference type="ARBA" id="ARBA00004496"/>
    </source>
</evidence>
<evidence type="ECO:0000259" key="9">
    <source>
        <dbReference type="PROSITE" id="PS50886"/>
    </source>
</evidence>
<feature type="compositionally biased region" description="Low complexity" evidence="8">
    <location>
        <begin position="78"/>
        <end position="93"/>
    </location>
</feature>
<dbReference type="SUPFAM" id="SSF50249">
    <property type="entry name" value="Nucleic acid-binding proteins"/>
    <property type="match status" value="1"/>
</dbReference>
<feature type="coiled-coil region" evidence="7">
    <location>
        <begin position="135"/>
        <end position="199"/>
    </location>
</feature>
<organism evidence="10 11">
    <name type="scientific">Chiloscyllium punctatum</name>
    <name type="common">Brownbanded bambooshark</name>
    <name type="synonym">Hemiscyllium punctatum</name>
    <dbReference type="NCBI Taxonomy" id="137246"/>
    <lineage>
        <taxon>Eukaryota</taxon>
        <taxon>Metazoa</taxon>
        <taxon>Chordata</taxon>
        <taxon>Craniata</taxon>
        <taxon>Vertebrata</taxon>
        <taxon>Chondrichthyes</taxon>
        <taxon>Elasmobranchii</taxon>
        <taxon>Galeomorphii</taxon>
        <taxon>Galeoidea</taxon>
        <taxon>Orectolobiformes</taxon>
        <taxon>Hemiscylliidae</taxon>
        <taxon>Chiloscyllium</taxon>
    </lineage>
</organism>
<dbReference type="OMA" id="NDECIAT"/>
<dbReference type="Gene3D" id="2.40.50.140">
    <property type="entry name" value="Nucleic acid-binding proteins"/>
    <property type="match status" value="1"/>
</dbReference>
<keyword evidence="11" id="KW-1185">Reference proteome</keyword>
<dbReference type="InterPro" id="IPR012340">
    <property type="entry name" value="NA-bd_OB-fold"/>
</dbReference>
<keyword evidence="2" id="KW-0963">Cytoplasm</keyword>
<accession>A0A401S7E9</accession>
<dbReference type="Pfam" id="PF01588">
    <property type="entry name" value="tRNA_bind"/>
    <property type="match status" value="1"/>
</dbReference>
<evidence type="ECO:0000256" key="6">
    <source>
        <dbReference type="PROSITE-ProRule" id="PRU00209"/>
    </source>
</evidence>
<dbReference type="CDD" id="cd02799">
    <property type="entry name" value="tRNA_bind_EMAP-II_like"/>
    <property type="match status" value="1"/>
</dbReference>
<feature type="compositionally biased region" description="Basic and acidic residues" evidence="8">
    <location>
        <begin position="240"/>
        <end position="273"/>
    </location>
</feature>
<dbReference type="InterPro" id="IPR051270">
    <property type="entry name" value="Tyrosine-tRNA_ligase_regulator"/>
</dbReference>
<dbReference type="GO" id="GO:0000049">
    <property type="term" value="F:tRNA binding"/>
    <property type="evidence" value="ECO:0007669"/>
    <property type="project" value="UniProtKB-UniRule"/>
</dbReference>
<protein>
    <recommendedName>
        <fullName evidence="9">tRNA-binding domain-containing protein</fullName>
    </recommendedName>
</protein>
<dbReference type="EMBL" id="BEZZ01000117">
    <property type="protein sequence ID" value="GCC26301.1"/>
    <property type="molecule type" value="Genomic_DNA"/>
</dbReference>
<dbReference type="FunFam" id="2.40.50.140:FF:000047">
    <property type="entry name" value="tyrosine--tRNA ligase, cytoplasmic isoform X2"/>
    <property type="match status" value="1"/>
</dbReference>
<evidence type="ECO:0000256" key="7">
    <source>
        <dbReference type="SAM" id="Coils"/>
    </source>
</evidence>
<feature type="domain" description="TRNA-binding" evidence="9">
    <location>
        <begin position="273"/>
        <end position="374"/>
    </location>
</feature>
<dbReference type="Proteomes" id="UP000287033">
    <property type="component" value="Unassembled WGS sequence"/>
</dbReference>
<evidence type="ECO:0000313" key="10">
    <source>
        <dbReference type="EMBL" id="GCC26301.1"/>
    </source>
</evidence>
<dbReference type="STRING" id="137246.A0A401S7E9"/>
<evidence type="ECO:0000256" key="3">
    <source>
        <dbReference type="ARBA" id="ARBA00022555"/>
    </source>
</evidence>
<dbReference type="InterPro" id="IPR002547">
    <property type="entry name" value="tRNA-bd_dom"/>
</dbReference>
<reference evidence="10 11" key="1">
    <citation type="journal article" date="2018" name="Nat. Ecol. Evol.">
        <title>Shark genomes provide insights into elasmobranch evolution and the origin of vertebrates.</title>
        <authorList>
            <person name="Hara Y"/>
            <person name="Yamaguchi K"/>
            <person name="Onimaru K"/>
            <person name="Kadota M"/>
            <person name="Koyanagi M"/>
            <person name="Keeley SD"/>
            <person name="Tatsumi K"/>
            <person name="Tanaka K"/>
            <person name="Motone F"/>
            <person name="Kageyama Y"/>
            <person name="Nozu R"/>
            <person name="Adachi N"/>
            <person name="Nishimura O"/>
            <person name="Nakagawa R"/>
            <person name="Tanegashima C"/>
            <person name="Kiyatake I"/>
            <person name="Matsumoto R"/>
            <person name="Murakumo K"/>
            <person name="Nishida K"/>
            <person name="Terakita A"/>
            <person name="Kuratani S"/>
            <person name="Sato K"/>
            <person name="Hyodo S Kuraku.S."/>
        </authorList>
    </citation>
    <scope>NUCLEOTIDE SEQUENCE [LARGE SCALE GENOMIC DNA]</scope>
</reference>
<evidence type="ECO:0000256" key="4">
    <source>
        <dbReference type="ARBA" id="ARBA00022884"/>
    </source>
</evidence>
<keyword evidence="5" id="KW-0648">Protein biosynthesis</keyword>
<dbReference type="PANTHER" id="PTHR11586:SF33">
    <property type="entry name" value="AMINOACYL TRNA SYNTHASE COMPLEX-INTERACTING MULTIFUNCTIONAL PROTEIN 1"/>
    <property type="match status" value="1"/>
</dbReference>
<evidence type="ECO:0000256" key="5">
    <source>
        <dbReference type="ARBA" id="ARBA00022917"/>
    </source>
</evidence>
<proteinExistence type="predicted"/>
<dbReference type="PROSITE" id="PS50886">
    <property type="entry name" value="TRBD"/>
    <property type="match status" value="1"/>
</dbReference>
<dbReference type="GO" id="GO:0006412">
    <property type="term" value="P:translation"/>
    <property type="evidence" value="ECO:0007669"/>
    <property type="project" value="UniProtKB-KW"/>
</dbReference>
<evidence type="ECO:0000313" key="11">
    <source>
        <dbReference type="Proteomes" id="UP000287033"/>
    </source>
</evidence>
<name>A0A401S7E9_CHIPU</name>
<feature type="region of interest" description="Disordered" evidence="8">
    <location>
        <begin position="220"/>
        <end position="273"/>
    </location>
</feature>
<comment type="subcellular location">
    <subcellularLocation>
        <location evidence="1">Cytoplasm</location>
    </subcellularLocation>
</comment>
<feature type="region of interest" description="Disordered" evidence="8">
    <location>
        <begin position="74"/>
        <end position="93"/>
    </location>
</feature>
<dbReference type="OrthoDB" id="197206at2759"/>
<evidence type="ECO:0000256" key="2">
    <source>
        <dbReference type="ARBA" id="ARBA00022490"/>
    </source>
</evidence>
<keyword evidence="4 6" id="KW-0694">RNA-binding</keyword>
<keyword evidence="3 6" id="KW-0820">tRNA-binding</keyword>
<dbReference type="PANTHER" id="PTHR11586">
    <property type="entry name" value="TRNA-AMINOACYLATION COFACTOR ARC1 FAMILY MEMBER"/>
    <property type="match status" value="1"/>
</dbReference>
<gene>
    <name evidence="10" type="ORF">chiPu_0004717</name>
</gene>
<keyword evidence="7" id="KW-0175">Coiled coil</keyword>
<evidence type="ECO:0000256" key="8">
    <source>
        <dbReference type="SAM" id="MobiDB-lite"/>
    </source>
</evidence>
<sequence>MKDIPTMKLRKPSDQAHIQIIHIKGKLNLISYYVILEETARRRAPVHTGTCSSPSLNRVQVGAPGLQLPQCSARARRVSQSSPGPRGGSRRFSFFRESNTGATVFHIRIAGIFCFSVARFLVRQLIRMSNDRALLNRLEQRATEADQVIEYLKQQVALLKEKAILQASQREEKRLRVENAKLKKEIEDLKQNLIEAEIRNGVKRVPVPTAASVQSCSAASMSPTIALDTPPATEQTPEVSENKKKKDKPDKKPDKKGEKKQATGGGDDSKPVDISRLDLRIGRIITAKKHPDADSLYVEEVDVGEEKSRTVVSGLVNHVPIEEMQNRLAIMLCNLKPAKMRGVVSQAMVMCASSPEKVEILDPPSDAVPGDRVTFEGYPGDPDKELNPKRKVWDQIQPNLSTNEECVATYKGTPFEVKGKGVCKAQTMANSGIK</sequence>
<dbReference type="GO" id="GO:0005737">
    <property type="term" value="C:cytoplasm"/>
    <property type="evidence" value="ECO:0007669"/>
    <property type="project" value="UniProtKB-SubCell"/>
</dbReference>